<dbReference type="PANTHER" id="PTHR46243:SF1">
    <property type="entry name" value="BIS(5'-ADENOSYL)-TRIPHOSPHATASE"/>
    <property type="match status" value="1"/>
</dbReference>
<dbReference type="EC" id="3.6.1.29" evidence="7"/>
<protein>
    <recommendedName>
        <fullName evidence="7">Bis(5'-adenosyl)-triphosphatase</fullName>
        <ecNumber evidence="7">3.6.1.29</ecNumber>
    </recommendedName>
</protein>
<reference evidence="11" key="1">
    <citation type="journal article" date="2015" name="Genome Announc.">
        <title>Draft genome sequence of the fungus Penicillium brasilianum MG11.</title>
        <authorList>
            <person name="Horn F."/>
            <person name="Linde J."/>
            <person name="Mattern D.J."/>
            <person name="Walther G."/>
            <person name="Guthke R."/>
            <person name="Brakhage A.A."/>
            <person name="Valiante V."/>
        </authorList>
    </citation>
    <scope>NUCLEOTIDE SEQUENCE [LARGE SCALE GENOMIC DNA]</scope>
    <source>
        <strain evidence="11">MG11</strain>
    </source>
</reference>
<evidence type="ECO:0000256" key="7">
    <source>
        <dbReference type="RuleBase" id="RU366076"/>
    </source>
</evidence>
<evidence type="ECO:0000256" key="5">
    <source>
        <dbReference type="PIRSR" id="PIRSR639383-3"/>
    </source>
</evidence>
<evidence type="ECO:0000256" key="3">
    <source>
        <dbReference type="PIRSR" id="PIRSR639383-1"/>
    </source>
</evidence>
<dbReference type="CDD" id="cd01275">
    <property type="entry name" value="FHIT"/>
    <property type="match status" value="1"/>
</dbReference>
<dbReference type="Proteomes" id="UP000042958">
    <property type="component" value="Unassembled WGS sequence"/>
</dbReference>
<evidence type="ECO:0000256" key="8">
    <source>
        <dbReference type="SAM" id="MobiDB-lite"/>
    </source>
</evidence>
<keyword evidence="2 7" id="KW-0378">Hydrolase</keyword>
<dbReference type="FunFam" id="3.30.428.10:FF:000011">
    <property type="entry name" value="Fragile histidine triad"/>
    <property type="match status" value="1"/>
</dbReference>
<dbReference type="GO" id="GO:0047710">
    <property type="term" value="F:bis(5'-adenosyl)-triphosphatase activity"/>
    <property type="evidence" value="ECO:0007669"/>
    <property type="project" value="UniProtKB-UniRule"/>
</dbReference>
<dbReference type="InterPro" id="IPR051884">
    <property type="entry name" value="Bis(5'-adenosyl)-TPase_reg"/>
</dbReference>
<evidence type="ECO:0000256" key="6">
    <source>
        <dbReference type="PROSITE-ProRule" id="PRU00464"/>
    </source>
</evidence>
<feature type="binding site" evidence="4">
    <location>
        <position position="151"/>
    </location>
    <ligand>
        <name>substrate</name>
    </ligand>
</feature>
<organism evidence="10 11">
    <name type="scientific">Penicillium brasilianum</name>
    <dbReference type="NCBI Taxonomy" id="104259"/>
    <lineage>
        <taxon>Eukaryota</taxon>
        <taxon>Fungi</taxon>
        <taxon>Dikarya</taxon>
        <taxon>Ascomycota</taxon>
        <taxon>Pezizomycotina</taxon>
        <taxon>Eurotiomycetes</taxon>
        <taxon>Eurotiomycetidae</taxon>
        <taxon>Eurotiales</taxon>
        <taxon>Aspergillaceae</taxon>
        <taxon>Penicillium</taxon>
    </lineage>
</organism>
<evidence type="ECO:0000256" key="1">
    <source>
        <dbReference type="ARBA" id="ARBA00022741"/>
    </source>
</evidence>
<dbReference type="Pfam" id="PF01230">
    <property type="entry name" value="HIT"/>
    <property type="match status" value="1"/>
</dbReference>
<name>A0A0F7TBM0_PENBI</name>
<evidence type="ECO:0000313" key="10">
    <source>
        <dbReference type="EMBL" id="CEJ53835.1"/>
    </source>
</evidence>
<feature type="short sequence motif" description="Histidine triad motif" evidence="6">
    <location>
        <begin position="147"/>
        <end position="151"/>
    </location>
</feature>
<keyword evidence="1 7" id="KW-0547">Nucleotide-binding</keyword>
<feature type="domain" description="HIT" evidence="9">
    <location>
        <begin position="55"/>
        <end position="162"/>
    </location>
</feature>
<dbReference type="PROSITE" id="PS51084">
    <property type="entry name" value="HIT_2"/>
    <property type="match status" value="1"/>
</dbReference>
<dbReference type="InterPro" id="IPR039383">
    <property type="entry name" value="FHIT"/>
</dbReference>
<dbReference type="GO" id="GO:0000166">
    <property type="term" value="F:nucleotide binding"/>
    <property type="evidence" value="ECO:0007669"/>
    <property type="project" value="UniProtKB-KW"/>
</dbReference>
<accession>A0A0F7TBM0</accession>
<dbReference type="PANTHER" id="PTHR46243">
    <property type="entry name" value="BIS(5'-ADENOSYL)-TRIPHOSPHATASE"/>
    <property type="match status" value="1"/>
</dbReference>
<comment type="catalytic activity">
    <reaction evidence="7">
        <text>P(1),P(3)-bis(5'-adenosyl) triphosphate + H2O = AMP + ADP + 2 H(+)</text>
        <dbReference type="Rhea" id="RHEA:13893"/>
        <dbReference type="ChEBI" id="CHEBI:15377"/>
        <dbReference type="ChEBI" id="CHEBI:15378"/>
        <dbReference type="ChEBI" id="CHEBI:58529"/>
        <dbReference type="ChEBI" id="CHEBI:456215"/>
        <dbReference type="ChEBI" id="CHEBI:456216"/>
        <dbReference type="EC" id="3.6.1.29"/>
    </reaction>
</comment>
<dbReference type="SUPFAM" id="SSF54197">
    <property type="entry name" value="HIT-like"/>
    <property type="match status" value="1"/>
</dbReference>
<feature type="region of interest" description="Disordered" evidence="8">
    <location>
        <begin position="176"/>
        <end position="234"/>
    </location>
</feature>
<dbReference type="OrthoDB" id="680339at2759"/>
<evidence type="ECO:0000259" key="9">
    <source>
        <dbReference type="PROSITE" id="PS51084"/>
    </source>
</evidence>
<sequence length="234" mass="26033">MKTGFRYLICTDKNLISVAHLRSSNLRITAFQPPAKSQFSFNRSIRMSSVKSASAPIYFGSFLVTPQVFHQTPLSFALVNLKPILPGHVLVSPRRVVPRVADLTPAETSDLFLTVRRVGRMIERLYGATSLNIAVQDGVHAGQSVPHVHAHIIPRKLADLDRVDAVYDMLDGEEGDVGKAQREAQTGASADSERAKNRPRFPVVDNEARKPRTAEEMKAEAEMLEREMEKESLD</sequence>
<keyword evidence="11" id="KW-1185">Reference proteome</keyword>
<feature type="binding site" evidence="4">
    <location>
        <position position="136"/>
    </location>
    <ligand>
        <name>substrate</name>
    </ligand>
</feature>
<evidence type="ECO:0000313" key="11">
    <source>
        <dbReference type="Proteomes" id="UP000042958"/>
    </source>
</evidence>
<feature type="binding site" evidence="4">
    <location>
        <begin position="142"/>
        <end position="145"/>
    </location>
    <ligand>
        <name>substrate</name>
    </ligand>
</feature>
<dbReference type="AlphaFoldDB" id="A0A0F7TBM0"/>
<dbReference type="STRING" id="104259.A0A0F7TBM0"/>
<proteinExistence type="predicted"/>
<evidence type="ECO:0000256" key="2">
    <source>
        <dbReference type="ARBA" id="ARBA00022801"/>
    </source>
</evidence>
<feature type="binding site" evidence="4">
    <location>
        <position position="80"/>
    </location>
    <ligand>
        <name>substrate</name>
    </ligand>
</feature>
<feature type="compositionally biased region" description="Basic and acidic residues" evidence="8">
    <location>
        <begin position="206"/>
        <end position="234"/>
    </location>
</feature>
<dbReference type="EMBL" id="CDHK01000001">
    <property type="protein sequence ID" value="CEJ53835.1"/>
    <property type="molecule type" value="Genomic_DNA"/>
</dbReference>
<dbReference type="InterPro" id="IPR011146">
    <property type="entry name" value="HIT-like"/>
</dbReference>
<evidence type="ECO:0000256" key="4">
    <source>
        <dbReference type="PIRSR" id="PIRSR639383-2"/>
    </source>
</evidence>
<feature type="site" description="Important for induction of apoptosis" evidence="5">
    <location>
        <position position="167"/>
    </location>
</feature>
<dbReference type="Gene3D" id="3.30.428.10">
    <property type="entry name" value="HIT-like"/>
    <property type="match status" value="1"/>
</dbReference>
<gene>
    <name evidence="10" type="ORF">PMG11_00175</name>
</gene>
<dbReference type="InterPro" id="IPR036265">
    <property type="entry name" value="HIT-like_sf"/>
</dbReference>
<comment type="cofactor">
    <cofactor evidence="7">
        <name>Mn(2+)</name>
        <dbReference type="ChEBI" id="CHEBI:29035"/>
    </cofactor>
</comment>
<feature type="active site" description="Tele-AMP-histidine intermediate" evidence="3">
    <location>
        <position position="149"/>
    </location>
</feature>